<dbReference type="CDD" id="cd00685">
    <property type="entry name" value="Trans_IPPS_HT"/>
    <property type="match status" value="1"/>
</dbReference>
<feature type="compositionally biased region" description="Acidic residues" evidence="11">
    <location>
        <begin position="450"/>
        <end position="459"/>
    </location>
</feature>
<feature type="compositionally biased region" description="Acidic residues" evidence="11">
    <location>
        <begin position="499"/>
        <end position="513"/>
    </location>
</feature>
<keyword evidence="6" id="KW-0414">Isoprene biosynthesis</keyword>
<dbReference type="Proteomes" id="UP000188533">
    <property type="component" value="Unassembled WGS sequence"/>
</dbReference>
<dbReference type="GO" id="GO:0016301">
    <property type="term" value="F:kinase activity"/>
    <property type="evidence" value="ECO:0007669"/>
    <property type="project" value="UniProtKB-KW"/>
</dbReference>
<keyword evidence="5" id="KW-0460">Magnesium</keyword>
<dbReference type="GO" id="GO:0006744">
    <property type="term" value="P:ubiquinone biosynthetic process"/>
    <property type="evidence" value="ECO:0007669"/>
    <property type="project" value="TreeGrafter"/>
</dbReference>
<evidence type="ECO:0000313" key="13">
    <source>
        <dbReference type="EMBL" id="GAW00455.1"/>
    </source>
</evidence>
<comment type="cofactor">
    <cofactor evidence="1">
        <name>Mg(2+)</name>
        <dbReference type="ChEBI" id="CHEBI:18420"/>
    </cofactor>
</comment>
<dbReference type="InterPro" id="IPR033749">
    <property type="entry name" value="Polyprenyl_synt_CS"/>
</dbReference>
<evidence type="ECO:0000259" key="12">
    <source>
        <dbReference type="Pfam" id="PF22766"/>
    </source>
</evidence>
<dbReference type="GO" id="GO:0004659">
    <property type="term" value="F:prenyltransferase activity"/>
    <property type="evidence" value="ECO:0007669"/>
    <property type="project" value="InterPro"/>
</dbReference>
<evidence type="ECO:0000256" key="5">
    <source>
        <dbReference type="ARBA" id="ARBA00022842"/>
    </source>
</evidence>
<evidence type="ECO:0000256" key="9">
    <source>
        <dbReference type="ARBA" id="ARBA00032448"/>
    </source>
</evidence>
<evidence type="ECO:0000256" key="1">
    <source>
        <dbReference type="ARBA" id="ARBA00001946"/>
    </source>
</evidence>
<evidence type="ECO:0000256" key="2">
    <source>
        <dbReference type="ARBA" id="ARBA00006706"/>
    </source>
</evidence>
<feature type="region of interest" description="Disordered" evidence="11">
    <location>
        <begin position="608"/>
        <end position="640"/>
    </location>
</feature>
<evidence type="ECO:0000256" key="8">
    <source>
        <dbReference type="ARBA" id="ARBA00032424"/>
    </source>
</evidence>
<keyword evidence="14" id="KW-1185">Reference proteome</keyword>
<dbReference type="PANTHER" id="PTHR12001:SF69">
    <property type="entry name" value="ALL TRANS-POLYPRENYL-DIPHOSPHATE SYNTHASE PDSS1"/>
    <property type="match status" value="1"/>
</dbReference>
<gene>
    <name evidence="13" type="ORF">LENED_001976</name>
</gene>
<accession>A0A1Q3DZM9</accession>
<name>A0A1Q3DZM9_LENED</name>
<dbReference type="Gene3D" id="1.10.357.150">
    <property type="match status" value="1"/>
</dbReference>
<dbReference type="SUPFAM" id="SSF48576">
    <property type="entry name" value="Terpenoid synthases"/>
    <property type="match status" value="1"/>
</dbReference>
<comment type="similarity">
    <text evidence="2">Belongs to the FPP/GGPP synthase family.</text>
</comment>
<dbReference type="Gene3D" id="1.10.600.10">
    <property type="entry name" value="Farnesyl Diphosphate Synthase"/>
    <property type="match status" value="1"/>
</dbReference>
<reference evidence="13 14" key="1">
    <citation type="submission" date="2016-08" db="EMBL/GenBank/DDBJ databases">
        <authorList>
            <consortium name="Lentinula edodes genome sequencing consortium"/>
            <person name="Sakamoto Y."/>
            <person name="Nakade K."/>
            <person name="Sato S."/>
            <person name="Yoshida Y."/>
            <person name="Miyazaki K."/>
            <person name="Natsume S."/>
            <person name="Konno N."/>
        </authorList>
    </citation>
    <scope>NUCLEOTIDE SEQUENCE [LARGE SCALE GENOMIC DNA]</scope>
    <source>
        <strain evidence="13 14">NBRC 111202</strain>
    </source>
</reference>
<keyword evidence="3" id="KW-0808">Transferase</keyword>
<dbReference type="InterPro" id="IPR008949">
    <property type="entry name" value="Isoprenoid_synthase_dom_sf"/>
</dbReference>
<dbReference type="PROSITE" id="PS00444">
    <property type="entry name" value="POLYPRENYL_SYNTHASE_2"/>
    <property type="match status" value="1"/>
</dbReference>
<feature type="compositionally biased region" description="Low complexity" evidence="11">
    <location>
        <begin position="608"/>
        <end position="630"/>
    </location>
</feature>
<keyword evidence="13" id="KW-0418">Kinase</keyword>
<feature type="region of interest" description="Disordered" evidence="11">
    <location>
        <begin position="420"/>
        <end position="588"/>
    </location>
</feature>
<feature type="domain" description="ZW10 C-terminal helical" evidence="12">
    <location>
        <begin position="807"/>
        <end position="933"/>
    </location>
</feature>
<comment type="caution">
    <text evidence="13">The sequence shown here is derived from an EMBL/GenBank/DDBJ whole genome shotgun (WGS) entry which is preliminary data.</text>
</comment>
<dbReference type="InterPro" id="IPR000092">
    <property type="entry name" value="Polyprenyl_synt"/>
</dbReference>
<proteinExistence type="inferred from homology"/>
<evidence type="ECO:0000256" key="6">
    <source>
        <dbReference type="ARBA" id="ARBA00023229"/>
    </source>
</evidence>
<dbReference type="SFLD" id="SFLDS00005">
    <property type="entry name" value="Isoprenoid_Synthase_Type_I"/>
    <property type="match status" value="1"/>
</dbReference>
<keyword evidence="4" id="KW-0479">Metal-binding</keyword>
<evidence type="ECO:0000256" key="10">
    <source>
        <dbReference type="ARBA" id="ARBA00032873"/>
    </source>
</evidence>
<dbReference type="Pfam" id="PF22766">
    <property type="entry name" value="ZW10_C2"/>
    <property type="match status" value="1"/>
</dbReference>
<dbReference type="InterPro" id="IPR055148">
    <property type="entry name" value="ZW10_C_2"/>
</dbReference>
<reference evidence="13 14" key="2">
    <citation type="submission" date="2017-02" db="EMBL/GenBank/DDBJ databases">
        <title>A genome survey and senescence transcriptome analysis in Lentinula edodes.</title>
        <authorList>
            <person name="Sakamoto Y."/>
            <person name="Nakade K."/>
            <person name="Sato S."/>
            <person name="Yoshida Y."/>
            <person name="Miyazaki K."/>
            <person name="Natsume S."/>
            <person name="Konno N."/>
        </authorList>
    </citation>
    <scope>NUCLEOTIDE SEQUENCE [LARGE SCALE GENOMIC DNA]</scope>
    <source>
        <strain evidence="13 14">NBRC 111202</strain>
    </source>
</reference>
<protein>
    <recommendedName>
        <fullName evidence="10">(2E,6E)-farnesyl diphosphate synthase</fullName>
    </recommendedName>
    <alternativeName>
        <fullName evidence="9">Dimethylallyltranstransferase</fullName>
    </alternativeName>
    <alternativeName>
        <fullName evidence="8">Farnesyl diphosphate synthase</fullName>
    </alternativeName>
    <alternativeName>
        <fullName evidence="7">Geranyltranstransferase</fullName>
    </alternativeName>
</protein>
<dbReference type="EMBL" id="BDGU01000031">
    <property type="protein sequence ID" value="GAW00455.1"/>
    <property type="molecule type" value="Genomic_DNA"/>
</dbReference>
<organism evidence="13 14">
    <name type="scientific">Lentinula edodes</name>
    <name type="common">Shiitake mushroom</name>
    <name type="synonym">Lentinus edodes</name>
    <dbReference type="NCBI Taxonomy" id="5353"/>
    <lineage>
        <taxon>Eukaryota</taxon>
        <taxon>Fungi</taxon>
        <taxon>Dikarya</taxon>
        <taxon>Basidiomycota</taxon>
        <taxon>Agaricomycotina</taxon>
        <taxon>Agaricomycetes</taxon>
        <taxon>Agaricomycetidae</taxon>
        <taxon>Agaricales</taxon>
        <taxon>Marasmiineae</taxon>
        <taxon>Omphalotaceae</taxon>
        <taxon>Lentinula</taxon>
    </lineage>
</organism>
<dbReference type="GO" id="GO:1990234">
    <property type="term" value="C:transferase complex"/>
    <property type="evidence" value="ECO:0007669"/>
    <property type="project" value="TreeGrafter"/>
</dbReference>
<dbReference type="InterPro" id="IPR046362">
    <property type="entry name" value="Zw10/DSL1_C_sf"/>
</dbReference>
<dbReference type="STRING" id="5353.A0A1Q3DZM9"/>
<evidence type="ECO:0000256" key="11">
    <source>
        <dbReference type="SAM" id="MobiDB-lite"/>
    </source>
</evidence>
<dbReference type="GO" id="GO:0046872">
    <property type="term" value="F:metal ion binding"/>
    <property type="evidence" value="ECO:0007669"/>
    <property type="project" value="UniProtKB-KW"/>
</dbReference>
<evidence type="ECO:0000256" key="4">
    <source>
        <dbReference type="ARBA" id="ARBA00022723"/>
    </source>
</evidence>
<evidence type="ECO:0000256" key="3">
    <source>
        <dbReference type="ARBA" id="ARBA00022679"/>
    </source>
</evidence>
<dbReference type="PROSITE" id="PS00723">
    <property type="entry name" value="POLYPRENYL_SYNTHASE_1"/>
    <property type="match status" value="1"/>
</dbReference>
<evidence type="ECO:0000313" key="14">
    <source>
        <dbReference type="Proteomes" id="UP000188533"/>
    </source>
</evidence>
<dbReference type="GO" id="GO:0008299">
    <property type="term" value="P:isoprenoid biosynthetic process"/>
    <property type="evidence" value="ECO:0007669"/>
    <property type="project" value="UniProtKB-KW"/>
</dbReference>
<dbReference type="Pfam" id="PF00348">
    <property type="entry name" value="polyprenyl_synt"/>
    <property type="match status" value="1"/>
</dbReference>
<dbReference type="PANTHER" id="PTHR12001">
    <property type="entry name" value="GERANYLGERANYL PYROPHOSPHATE SYNTHASE"/>
    <property type="match status" value="1"/>
</dbReference>
<sequence>MDEATNKSLTASLAKSWLEELDATIQSTKERIHDRIHADLPEFERQLQTSISVQTRLHTLVTEVDSLNHSLHDPESGLVPSLVKTLTAHSTLAQKATNARIKHEALSYLLRCSKEFSSLEGLVRNGDLPEAVESCASIEQLLKDAPIALAQSDVYLDLKRKFNASKARTEEQLSDAYSRCVLVAPHELTIAQSVQVRQSERTLSLSETLSSLSLVSLDNHLNTLRRDITTHYIDILLTQPMSIIEEGFKLSFFPSPPNDEKLESRIDNLSRTLHFLHAHLFTYLPAAKCSSFLQSLCKPVISSVLNNLLISNLPYSFNRLPPFLELVKDAVSFEQTCIIELLGNDSADRPIKAWADGVCGHYERQRRVHILENTRAKILEPEDFSDTFHVEVEVVQAAAEPEVVPIQEEGVAEDAWGLEEDDASASAKVDDSGWGFEDDTGSAKTGEDGWGFEDEVNTDDMDKIDDGWGFDTAEEATVPTGDDPLPDIKPATNGHEPEPEAEDAWGLDDDATADDAPPASEDETNWDDPWGEKTSAPPSTSVESPRPPPAPSIKSPPKVATRLEKLANKGKKGLNGHSPMNSPSMAMAFSPNVSSPSFSPAIASPSFNAKVTQSPSPSQPSLPSLPSAASKLAEKRPPDLSISAPKESYLVSTSMKDIIALVQETLREGREVGDSKSLSPAHESSSAPGSTLYQTAVSILDLYRALYPVVFSGILQSLEGPMRFSNNTLYLSTEIDIIVKELHGSNVQTVKERFCECGRTFKLLSESWYGDAIEKQRQLVDKILAESTQGFTSTGDQDRYDECESAMNRSLQEIRRVSQKWKGLLTKSKYYTALGSVTDAALSRVVQDVLALGDIPELESHQLSELCRILLALEGLFSEDPEKPSFVVAYVPSWLKFSYLSELLEASLADITYLFEEGALVDFEVEELARLIHSHSLHQNYHESEPTSPSKQLRPLIVLLFAQATNGLGKNWPLKKWASEQPRPGGRAENLDEPLSRANVLNDWNPDIQEKTSFYDPLHSLSIPPTPPTLPQPPLSISSSTERILTSPASVLPTQMRLAQIVEMVHAASLLHDDVIDESPLRRGSLSAPEAFGNKFAVLGGNFVLGRASAALARLGDPEVIQLIASVIANLVEGEILQMQDVESPDGEAVPSSQVAKNAWTLYLQKTYMKTASLMAKGARSAVVLGGCADGEVYKEVAYAYGRNIGIAFQLVDDVLDYEAAEDTLGKPGGADLQLGLATGPALYAWEEHPEMGPLIERKFGEAGDVELARRLVRKSAGVERTRALAVGYATQAREVLQVLPESEARAALEALTERVIKRRS</sequence>
<evidence type="ECO:0000256" key="7">
    <source>
        <dbReference type="ARBA" id="ARBA00032380"/>
    </source>
</evidence>